<organism evidence="6 7">
    <name type="scientific">Metapseudomonas otitidis</name>
    <dbReference type="NCBI Taxonomy" id="319939"/>
    <lineage>
        <taxon>Bacteria</taxon>
        <taxon>Pseudomonadati</taxon>
        <taxon>Pseudomonadota</taxon>
        <taxon>Gammaproteobacteria</taxon>
        <taxon>Pseudomonadales</taxon>
        <taxon>Pseudomonadaceae</taxon>
        <taxon>Metapseudomonas</taxon>
    </lineage>
</organism>
<dbReference type="GO" id="GO:0003676">
    <property type="term" value="F:nucleic acid binding"/>
    <property type="evidence" value="ECO:0007669"/>
    <property type="project" value="InterPro"/>
</dbReference>
<evidence type="ECO:0000256" key="4">
    <source>
        <dbReference type="ARBA" id="ARBA00040194"/>
    </source>
</evidence>
<gene>
    <name evidence="6" type="ORF">GO594_22290</name>
</gene>
<evidence type="ECO:0000313" key="6">
    <source>
        <dbReference type="EMBL" id="MWK58721.1"/>
    </source>
</evidence>
<reference evidence="6 7" key="1">
    <citation type="submission" date="2019-12" db="EMBL/GenBank/DDBJ databases">
        <title>Draft genome sequence of Pseudomonas otitidis recovered from a chicken carcass.</title>
        <authorList>
            <person name="Vieira T.R."/>
            <person name="Oliviera E.F.C."/>
            <person name="Silva N.M.V."/>
            <person name="Sambrano G.E."/>
            <person name="Cibulski S.P."/>
            <person name="Cardoso M.R.I."/>
        </authorList>
    </citation>
    <scope>NUCLEOTIDE SEQUENCE [LARGE SCALE GENOMIC DNA]</scope>
    <source>
        <strain evidence="6 7">25_K</strain>
    </source>
</reference>
<dbReference type="Proteomes" id="UP000461288">
    <property type="component" value="Unassembled WGS sequence"/>
</dbReference>
<evidence type="ECO:0000256" key="3">
    <source>
        <dbReference type="ARBA" id="ARBA00038412"/>
    </source>
</evidence>
<dbReference type="GO" id="GO:0004519">
    <property type="term" value="F:endonuclease activity"/>
    <property type="evidence" value="ECO:0007669"/>
    <property type="project" value="UniProtKB-KW"/>
</dbReference>
<accession>A0A7X3HB43</accession>
<keyword evidence="2" id="KW-0378">Hydrolase</keyword>
<dbReference type="Gene3D" id="1.10.30.50">
    <property type="match status" value="1"/>
</dbReference>
<dbReference type="EMBL" id="WTFN01000068">
    <property type="protein sequence ID" value="MWK58721.1"/>
    <property type="molecule type" value="Genomic_DNA"/>
</dbReference>
<dbReference type="GO" id="GO:0008270">
    <property type="term" value="F:zinc ion binding"/>
    <property type="evidence" value="ECO:0007669"/>
    <property type="project" value="InterPro"/>
</dbReference>
<evidence type="ECO:0000313" key="7">
    <source>
        <dbReference type="Proteomes" id="UP000461288"/>
    </source>
</evidence>
<dbReference type="CDD" id="cd00085">
    <property type="entry name" value="HNHc"/>
    <property type="match status" value="1"/>
</dbReference>
<evidence type="ECO:0000259" key="5">
    <source>
        <dbReference type="SMART" id="SM00507"/>
    </source>
</evidence>
<evidence type="ECO:0000256" key="1">
    <source>
        <dbReference type="ARBA" id="ARBA00022722"/>
    </source>
</evidence>
<name>A0A7X3HB43_9GAMM</name>
<evidence type="ECO:0000256" key="2">
    <source>
        <dbReference type="ARBA" id="ARBA00022801"/>
    </source>
</evidence>
<dbReference type="RefSeq" id="WP_160482059.1">
    <property type="nucleotide sequence ID" value="NZ_WTFN01000068.1"/>
</dbReference>
<dbReference type="GO" id="GO:0005829">
    <property type="term" value="C:cytosol"/>
    <property type="evidence" value="ECO:0007669"/>
    <property type="project" value="TreeGrafter"/>
</dbReference>
<keyword evidence="1" id="KW-0540">Nuclease</keyword>
<comment type="caution">
    <text evidence="6">The sequence shown here is derived from an EMBL/GenBank/DDBJ whole genome shotgun (WGS) entry which is preliminary data.</text>
</comment>
<dbReference type="AlphaFoldDB" id="A0A7X3HB43"/>
<protein>
    <recommendedName>
        <fullName evidence="4">Putative HNH nuclease YajD</fullName>
    </recommendedName>
</protein>
<feature type="domain" description="HNH nuclease" evidence="5">
    <location>
        <begin position="43"/>
        <end position="99"/>
    </location>
</feature>
<dbReference type="PANTHER" id="PTHR41286:SF1">
    <property type="entry name" value="HNH NUCLEASE YAJD-RELATED"/>
    <property type="match status" value="1"/>
</dbReference>
<dbReference type="SMART" id="SM00507">
    <property type="entry name" value="HNHc"/>
    <property type="match status" value="1"/>
</dbReference>
<keyword evidence="6" id="KW-0255">Endonuclease</keyword>
<dbReference type="Pfam" id="PF01844">
    <property type="entry name" value="HNH"/>
    <property type="match status" value="1"/>
</dbReference>
<comment type="similarity">
    <text evidence="3">Belongs to the HNH nuclease family.</text>
</comment>
<sequence>MARLKTLRPRLSETKGRVKTINSDSWRATKTTAAQRGYGYRWQQARERFLNAHPLCCYCERQGLVTAATVVDHIVAHQGDQELFWDQTNWQPLCKTCHDSVKKAEEAGRKA</sequence>
<dbReference type="InterPro" id="IPR002711">
    <property type="entry name" value="HNH"/>
</dbReference>
<proteinExistence type="inferred from homology"/>
<dbReference type="InterPro" id="IPR003615">
    <property type="entry name" value="HNH_nuc"/>
</dbReference>
<dbReference type="GO" id="GO:0016787">
    <property type="term" value="F:hydrolase activity"/>
    <property type="evidence" value="ECO:0007669"/>
    <property type="project" value="UniProtKB-KW"/>
</dbReference>
<dbReference type="PANTHER" id="PTHR41286">
    <property type="entry name" value="HNH NUCLEASE YAJD-RELATED"/>
    <property type="match status" value="1"/>
</dbReference>